<sequence length="238" mass="26571">MEKTVSVNVRAEMEKLSPEQLKAVKEQTDMEVNLLQDSLNNIRTATTRLEIASSALHDLSLRPQGKKMLVPLTASLYVPAPSTTPTKSSSTSAPVTSSRKPCLRPRLLRTLLLKRRASRMKLGQFAGQVEAVGSCNIRWCTSVLALVWWMNKQVIRSDFPISNCIKKKKEKKSGPFESRSTNAVKLLSSSSSLESKDYYISSPELVQKTSFHTCKLCPPYDAYTNTLVQGPSESRCWD</sequence>
<reference evidence="3" key="1">
    <citation type="journal article" date="2019" name="Science">
        <title>Mutation of a bHLH transcription factor allowed almond domestication.</title>
        <authorList>
            <person name="Sanchez-Perez R."/>
            <person name="Pavan S."/>
            <person name="Mazzeo R."/>
            <person name="Moldovan C."/>
            <person name="Aiese Cigliano R."/>
            <person name="Del Cueto J."/>
            <person name="Ricciardi F."/>
            <person name="Lotti C."/>
            <person name="Ricciardi L."/>
            <person name="Dicenta F."/>
            <person name="Lopez-Marques R.L."/>
            <person name="Lindberg Moller B."/>
        </authorList>
    </citation>
    <scope>NUCLEOTIDE SEQUENCE</scope>
</reference>
<accession>A0A4Y1QS69</accession>
<evidence type="ECO:0000313" key="3">
    <source>
        <dbReference type="EMBL" id="BBG94702.1"/>
    </source>
</evidence>
<feature type="region of interest" description="Disordered" evidence="2">
    <location>
        <begin position="80"/>
        <end position="99"/>
    </location>
</feature>
<dbReference type="EMBL" id="AP019297">
    <property type="protein sequence ID" value="BBG94702.1"/>
    <property type="molecule type" value="Genomic_DNA"/>
</dbReference>
<dbReference type="PANTHER" id="PTHR12674:SF2">
    <property type="entry name" value="PREFOLDIN SUBUNIT 5"/>
    <property type="match status" value="1"/>
</dbReference>
<gene>
    <name evidence="3" type="ORF">Prudu_003052</name>
</gene>
<protein>
    <submittedName>
        <fullName evidence="3">Prefoldin 5</fullName>
    </submittedName>
</protein>
<dbReference type="GO" id="GO:1990114">
    <property type="term" value="P:RNA polymerase II core complex assembly"/>
    <property type="evidence" value="ECO:0007669"/>
    <property type="project" value="TreeGrafter"/>
</dbReference>
<dbReference type="GO" id="GO:1990115">
    <property type="term" value="P:RNA polymerase III assembly"/>
    <property type="evidence" value="ECO:0007669"/>
    <property type="project" value="TreeGrafter"/>
</dbReference>
<dbReference type="Pfam" id="PF02996">
    <property type="entry name" value="Prefoldin"/>
    <property type="match status" value="1"/>
</dbReference>
<proteinExistence type="inferred from homology"/>
<dbReference type="GO" id="GO:0016272">
    <property type="term" value="C:prefoldin complex"/>
    <property type="evidence" value="ECO:0007669"/>
    <property type="project" value="InterPro"/>
</dbReference>
<evidence type="ECO:0000256" key="2">
    <source>
        <dbReference type="SAM" id="MobiDB-lite"/>
    </source>
</evidence>
<dbReference type="GO" id="GO:0009409">
    <property type="term" value="P:response to cold"/>
    <property type="evidence" value="ECO:0007669"/>
    <property type="project" value="UniProtKB-ARBA"/>
</dbReference>
<dbReference type="SUPFAM" id="SSF46579">
    <property type="entry name" value="Prefoldin"/>
    <property type="match status" value="1"/>
</dbReference>
<dbReference type="AlphaFoldDB" id="A0A4Y1QS69"/>
<dbReference type="GO" id="GO:1990113">
    <property type="term" value="P:RNA polymerase I assembly"/>
    <property type="evidence" value="ECO:0007669"/>
    <property type="project" value="TreeGrafter"/>
</dbReference>
<dbReference type="InterPro" id="IPR009053">
    <property type="entry name" value="Prefoldin"/>
</dbReference>
<dbReference type="GO" id="GO:0005737">
    <property type="term" value="C:cytoplasm"/>
    <property type="evidence" value="ECO:0007669"/>
    <property type="project" value="TreeGrafter"/>
</dbReference>
<comment type="similarity">
    <text evidence="1">Belongs to the prefoldin subunit alpha family.</text>
</comment>
<dbReference type="GO" id="GO:0051082">
    <property type="term" value="F:unfolded protein binding"/>
    <property type="evidence" value="ECO:0007669"/>
    <property type="project" value="InterPro"/>
</dbReference>
<dbReference type="PANTHER" id="PTHR12674">
    <property type="entry name" value="PREFOLDIN SUBUNIT 5"/>
    <property type="match status" value="1"/>
</dbReference>
<organism evidence="3">
    <name type="scientific">Prunus dulcis</name>
    <name type="common">Almond</name>
    <name type="synonym">Amygdalus dulcis</name>
    <dbReference type="NCBI Taxonomy" id="3755"/>
    <lineage>
        <taxon>Eukaryota</taxon>
        <taxon>Viridiplantae</taxon>
        <taxon>Streptophyta</taxon>
        <taxon>Embryophyta</taxon>
        <taxon>Tracheophyta</taxon>
        <taxon>Spermatophyta</taxon>
        <taxon>Magnoliopsida</taxon>
        <taxon>eudicotyledons</taxon>
        <taxon>Gunneridae</taxon>
        <taxon>Pentapetalae</taxon>
        <taxon>rosids</taxon>
        <taxon>fabids</taxon>
        <taxon>Rosales</taxon>
        <taxon>Rosaceae</taxon>
        <taxon>Amygdaloideae</taxon>
        <taxon>Amygdaleae</taxon>
        <taxon>Prunus</taxon>
    </lineage>
</organism>
<evidence type="ECO:0000256" key="1">
    <source>
        <dbReference type="ARBA" id="ARBA00010048"/>
    </source>
</evidence>
<name>A0A4Y1QS69_PRUDU</name>
<dbReference type="InterPro" id="IPR011599">
    <property type="entry name" value="PFD_alpha_archaea"/>
</dbReference>
<dbReference type="Gene3D" id="1.10.287.370">
    <property type="match status" value="1"/>
</dbReference>
<dbReference type="GO" id="GO:0006457">
    <property type="term" value="P:protein folding"/>
    <property type="evidence" value="ECO:0007669"/>
    <property type="project" value="InterPro"/>
</dbReference>
<dbReference type="InterPro" id="IPR004127">
    <property type="entry name" value="Prefoldin_subunit_alpha"/>
</dbReference>